<name>A0A914MTC2_MELIC</name>
<reference evidence="2" key="1">
    <citation type="submission" date="2022-11" db="UniProtKB">
        <authorList>
            <consortium name="WormBaseParasite"/>
        </authorList>
    </citation>
    <scope>IDENTIFICATION</scope>
</reference>
<sequence length="56" mass="6341">MANLHYSINYLPLHNYPNWKIFSPSDLHEDGNAVQLSLDFCDLDCGHPEVVVPAET</sequence>
<organism evidence="1 2">
    <name type="scientific">Meloidogyne incognita</name>
    <name type="common">Southern root-knot nematode worm</name>
    <name type="synonym">Oxyuris incognita</name>
    <dbReference type="NCBI Taxonomy" id="6306"/>
    <lineage>
        <taxon>Eukaryota</taxon>
        <taxon>Metazoa</taxon>
        <taxon>Ecdysozoa</taxon>
        <taxon>Nematoda</taxon>
        <taxon>Chromadorea</taxon>
        <taxon>Rhabditida</taxon>
        <taxon>Tylenchina</taxon>
        <taxon>Tylenchomorpha</taxon>
        <taxon>Tylenchoidea</taxon>
        <taxon>Meloidogynidae</taxon>
        <taxon>Meloidogyninae</taxon>
        <taxon>Meloidogyne</taxon>
        <taxon>Meloidogyne incognita group</taxon>
    </lineage>
</organism>
<keyword evidence="1" id="KW-1185">Reference proteome</keyword>
<evidence type="ECO:0000313" key="2">
    <source>
        <dbReference type="WBParaSite" id="Minc3s02641g30995"/>
    </source>
</evidence>
<proteinExistence type="predicted"/>
<accession>A0A914MTC2</accession>
<evidence type="ECO:0000313" key="1">
    <source>
        <dbReference type="Proteomes" id="UP000887563"/>
    </source>
</evidence>
<dbReference type="Proteomes" id="UP000887563">
    <property type="component" value="Unplaced"/>
</dbReference>
<protein>
    <submittedName>
        <fullName evidence="2">Uncharacterized protein</fullName>
    </submittedName>
</protein>
<dbReference type="AlphaFoldDB" id="A0A914MTC2"/>
<dbReference type="WBParaSite" id="Minc3s02641g30995">
    <property type="protein sequence ID" value="Minc3s02641g30995"/>
    <property type="gene ID" value="Minc3s02641g30995"/>
</dbReference>